<dbReference type="GO" id="GO:0030151">
    <property type="term" value="F:molybdenum ion binding"/>
    <property type="evidence" value="ECO:0007669"/>
    <property type="project" value="InterPro"/>
</dbReference>
<dbReference type="PANTHER" id="PTHR30212:SF2">
    <property type="entry name" value="PROTEIN YIIM"/>
    <property type="match status" value="1"/>
</dbReference>
<comment type="caution">
    <text evidence="2">The sequence shown here is derived from an EMBL/GenBank/DDBJ whole genome shotgun (WGS) entry which is preliminary data.</text>
</comment>
<dbReference type="GO" id="GO:0003824">
    <property type="term" value="F:catalytic activity"/>
    <property type="evidence" value="ECO:0007669"/>
    <property type="project" value="InterPro"/>
</dbReference>
<dbReference type="Gene3D" id="2.40.33.20">
    <property type="entry name" value="PK beta-barrel domain-like"/>
    <property type="match status" value="1"/>
</dbReference>
<dbReference type="EMBL" id="BOQN01000095">
    <property type="protein sequence ID" value="GIM95607.1"/>
    <property type="molecule type" value="Genomic_DNA"/>
</dbReference>
<dbReference type="Pfam" id="PF03473">
    <property type="entry name" value="MOSC"/>
    <property type="match status" value="1"/>
</dbReference>
<keyword evidence="3" id="KW-1185">Reference proteome</keyword>
<organism evidence="2 3">
    <name type="scientific">Paractinoplanes toevensis</name>
    <dbReference type="NCBI Taxonomy" id="571911"/>
    <lineage>
        <taxon>Bacteria</taxon>
        <taxon>Bacillati</taxon>
        <taxon>Actinomycetota</taxon>
        <taxon>Actinomycetes</taxon>
        <taxon>Micromonosporales</taxon>
        <taxon>Micromonosporaceae</taxon>
        <taxon>Paractinoplanes</taxon>
    </lineage>
</organism>
<dbReference type="PROSITE" id="PS51340">
    <property type="entry name" value="MOSC"/>
    <property type="match status" value="1"/>
</dbReference>
<dbReference type="SUPFAM" id="SSF50800">
    <property type="entry name" value="PK beta-barrel domain-like"/>
    <property type="match status" value="1"/>
</dbReference>
<protein>
    <submittedName>
        <fullName evidence="2">Molybdenum cofactor biosynthesis protein</fullName>
    </submittedName>
</protein>
<dbReference type="Proteomes" id="UP000677082">
    <property type="component" value="Unassembled WGS sequence"/>
</dbReference>
<gene>
    <name evidence="2" type="ORF">Ato02nite_074000</name>
</gene>
<evidence type="ECO:0000259" key="1">
    <source>
        <dbReference type="PROSITE" id="PS51340"/>
    </source>
</evidence>
<dbReference type="InterPro" id="IPR011037">
    <property type="entry name" value="Pyrv_Knase-like_insert_dom_sf"/>
</dbReference>
<dbReference type="InterPro" id="IPR052353">
    <property type="entry name" value="Benzoxazolinone_Detox_Enz"/>
</dbReference>
<evidence type="ECO:0000313" key="3">
    <source>
        <dbReference type="Proteomes" id="UP000677082"/>
    </source>
</evidence>
<proteinExistence type="predicted"/>
<dbReference type="InterPro" id="IPR005302">
    <property type="entry name" value="MoCF_Sase_C"/>
</dbReference>
<dbReference type="GO" id="GO:0030170">
    <property type="term" value="F:pyridoxal phosphate binding"/>
    <property type="evidence" value="ECO:0007669"/>
    <property type="project" value="InterPro"/>
</dbReference>
<name>A0A919TI24_9ACTN</name>
<dbReference type="AlphaFoldDB" id="A0A919TI24"/>
<reference evidence="2 3" key="1">
    <citation type="submission" date="2021-03" db="EMBL/GenBank/DDBJ databases">
        <title>Whole genome shotgun sequence of Actinoplanes toevensis NBRC 105298.</title>
        <authorList>
            <person name="Komaki H."/>
            <person name="Tamura T."/>
        </authorList>
    </citation>
    <scope>NUCLEOTIDE SEQUENCE [LARGE SCALE GENOMIC DNA]</scope>
    <source>
        <strain evidence="2 3">NBRC 105298</strain>
    </source>
</reference>
<dbReference type="PANTHER" id="PTHR30212">
    <property type="entry name" value="PROTEIN YIIM"/>
    <property type="match status" value="1"/>
</dbReference>
<sequence length="219" mass="24119">MSDGKVLQVNVGVPRANPAKKLAMTGIDKRPVEHPVQVRAPGPKTTGLHSGLIGDPIGDIKNHGGNDQAVYAYAREDYDWWEKELGRQLAGGAFGENLTTIGLDVCGAMIGEVWRVGDELELQTTFGRIPCATFQARMEEPKWLKRFTKENRTGAYLRVVTPGSVQAGDSISVTYRPSKSVSIAEAFEVYMLDRPRLARLLDAEGLPADLREDVRRRVS</sequence>
<feature type="domain" description="MOSC" evidence="1">
    <location>
        <begin position="30"/>
        <end position="174"/>
    </location>
</feature>
<evidence type="ECO:0000313" key="2">
    <source>
        <dbReference type="EMBL" id="GIM95607.1"/>
    </source>
</evidence>
<accession>A0A919TI24</accession>